<dbReference type="Pfam" id="PF16242">
    <property type="entry name" value="Pyrid_ox_like"/>
    <property type="match status" value="1"/>
</dbReference>
<dbReference type="InterPro" id="IPR038725">
    <property type="entry name" value="YdaG_split_barrel_FMN-bd"/>
</dbReference>
<protein>
    <submittedName>
        <fullName evidence="2">General stress protein</fullName>
    </submittedName>
</protein>
<reference evidence="3" key="1">
    <citation type="journal article" date="2019" name="Int. J. Syst. Evol. Microbiol.">
        <title>The Global Catalogue of Microorganisms (GCM) 10K type strain sequencing project: providing services to taxonomists for standard genome sequencing and annotation.</title>
        <authorList>
            <consortium name="The Broad Institute Genomics Platform"/>
            <consortium name="The Broad Institute Genome Sequencing Center for Infectious Disease"/>
            <person name="Wu L."/>
            <person name="Ma J."/>
        </authorList>
    </citation>
    <scope>NUCLEOTIDE SEQUENCE [LARGE SCALE GENOMIC DNA]</scope>
    <source>
        <strain evidence="3">KCTC 22558</strain>
    </source>
</reference>
<keyword evidence="3" id="KW-1185">Reference proteome</keyword>
<feature type="domain" description="General stress protein FMN-binding split barrel" evidence="1">
    <location>
        <begin position="16"/>
        <end position="160"/>
    </location>
</feature>
<evidence type="ECO:0000259" key="1">
    <source>
        <dbReference type="Pfam" id="PF16242"/>
    </source>
</evidence>
<accession>A0ABQ3BWT8</accession>
<comment type="caution">
    <text evidence="2">The sequence shown here is derived from an EMBL/GenBank/DDBJ whole genome shotgun (WGS) entry which is preliminary data.</text>
</comment>
<gene>
    <name evidence="2" type="ORF">GCM10008101_12270</name>
</gene>
<proteinExistence type="predicted"/>
<organism evidence="2 3">
    <name type="scientific">Cognatilysobacter xinjiangensis</name>
    <dbReference type="NCBI Taxonomy" id="546892"/>
    <lineage>
        <taxon>Bacteria</taxon>
        <taxon>Pseudomonadati</taxon>
        <taxon>Pseudomonadota</taxon>
        <taxon>Gammaproteobacteria</taxon>
        <taxon>Lysobacterales</taxon>
        <taxon>Lysobacteraceae</taxon>
        <taxon>Cognatilysobacter</taxon>
    </lineage>
</organism>
<dbReference type="Gene3D" id="2.30.110.10">
    <property type="entry name" value="Electron Transport, Fmn-binding Protein, Chain A"/>
    <property type="match status" value="1"/>
</dbReference>
<evidence type="ECO:0000313" key="3">
    <source>
        <dbReference type="Proteomes" id="UP000643403"/>
    </source>
</evidence>
<dbReference type="InterPro" id="IPR012349">
    <property type="entry name" value="Split_barrel_FMN-bd"/>
</dbReference>
<evidence type="ECO:0000313" key="2">
    <source>
        <dbReference type="EMBL" id="GGZ59982.1"/>
    </source>
</evidence>
<dbReference type="PANTHER" id="PTHR34818:SF1">
    <property type="entry name" value="PROTEIN BLI-3"/>
    <property type="match status" value="1"/>
</dbReference>
<dbReference type="PANTHER" id="PTHR34818">
    <property type="entry name" value="PROTEIN BLI-3"/>
    <property type="match status" value="1"/>
</dbReference>
<dbReference type="SUPFAM" id="SSF50475">
    <property type="entry name" value="FMN-binding split barrel"/>
    <property type="match status" value="1"/>
</dbReference>
<name>A0ABQ3BWT8_9GAMM</name>
<dbReference type="EMBL" id="BMXY01000001">
    <property type="protein sequence ID" value="GGZ59982.1"/>
    <property type="molecule type" value="Genomic_DNA"/>
</dbReference>
<dbReference type="Proteomes" id="UP000643403">
    <property type="component" value="Unassembled WGS sequence"/>
</dbReference>
<dbReference type="InterPro" id="IPR052917">
    <property type="entry name" value="Stress-Dev_Protein"/>
</dbReference>
<sequence>MDMRDDMRTAAPDRDDNIEKLRELAKGLHVAMLTTQGEDGRLLSRPLGVAEIEFDGDLWFATGLDSEKVREIEANPQVNVAFASKDNGTYISISGRGSIVRDRAEIERRWKPGMGVYFKDGKDDPNVCLIRVEAQSAEYWDGPGTLAGKALHFLMTAVTKDPGALSDNQRINLQ</sequence>